<keyword evidence="2" id="KW-1003">Cell membrane</keyword>
<keyword evidence="3 7" id="KW-0812">Transmembrane</keyword>
<evidence type="ECO:0000313" key="11">
    <source>
        <dbReference type="Proteomes" id="UP000006415"/>
    </source>
</evidence>
<evidence type="ECO:0000259" key="9">
    <source>
        <dbReference type="Pfam" id="PF12704"/>
    </source>
</evidence>
<evidence type="ECO:0000256" key="5">
    <source>
        <dbReference type="ARBA" id="ARBA00023136"/>
    </source>
</evidence>
<evidence type="ECO:0000256" key="3">
    <source>
        <dbReference type="ARBA" id="ARBA00022692"/>
    </source>
</evidence>
<comment type="similarity">
    <text evidence="6">Belongs to the ABC-4 integral membrane protein family.</text>
</comment>
<keyword evidence="11" id="KW-1185">Reference proteome</keyword>
<dbReference type="Proteomes" id="UP000006415">
    <property type="component" value="Unassembled WGS sequence"/>
</dbReference>
<dbReference type="PANTHER" id="PTHR30572:SF4">
    <property type="entry name" value="ABC TRANSPORTER PERMEASE YTRF"/>
    <property type="match status" value="1"/>
</dbReference>
<dbReference type="InterPro" id="IPR050250">
    <property type="entry name" value="Macrolide_Exporter_MacB"/>
</dbReference>
<keyword evidence="5 7" id="KW-0472">Membrane</keyword>
<dbReference type="Pfam" id="PF02687">
    <property type="entry name" value="FtsX"/>
    <property type="match status" value="1"/>
</dbReference>
<dbReference type="InterPro" id="IPR003838">
    <property type="entry name" value="ABC3_permease_C"/>
</dbReference>
<feature type="domain" description="ABC3 transporter permease C-terminal" evidence="8">
    <location>
        <begin position="317"/>
        <end position="431"/>
    </location>
</feature>
<keyword evidence="4 7" id="KW-1133">Transmembrane helix</keyword>
<feature type="transmembrane region" description="Helical" evidence="7">
    <location>
        <begin position="313"/>
        <end position="339"/>
    </location>
</feature>
<comment type="subcellular location">
    <subcellularLocation>
        <location evidence="1">Cell membrane</location>
        <topology evidence="1">Multi-pass membrane protein</topology>
    </subcellularLocation>
</comment>
<dbReference type="InterPro" id="IPR025857">
    <property type="entry name" value="MacB_PCD"/>
</dbReference>
<dbReference type="RefSeq" id="WP_007147789.1">
    <property type="nucleotide sequence ID" value="NZ_AKCI01000001.1"/>
</dbReference>
<feature type="domain" description="MacB-like periplasmic core" evidence="9">
    <location>
        <begin position="20"/>
        <end position="245"/>
    </location>
</feature>
<dbReference type="HOGENOM" id="CLU_000604_8_4_11"/>
<feature type="transmembrane region" description="Helical" evidence="7">
    <location>
        <begin position="402"/>
        <end position="423"/>
    </location>
</feature>
<name>J0D4E9_9BIFI</name>
<evidence type="ECO:0000256" key="7">
    <source>
        <dbReference type="SAM" id="Phobius"/>
    </source>
</evidence>
<sequence>MFFLRMISRSVARQFRRRVLICITVALAAAVSVAMLGIVYDVGDKLTAELSTYGSNITVRPKSDAVAAELYGSSSSNTPSSSPADPTSFIRESDLQKIKTIFWAYNITDFAPQLNIRMSVQSGKTAQKVGNVPVVGTWFNKTLHASTGETSVLGVQRMRPWWKLAGSWAKDSADQAMAGSALADRLGISAGDTVTLSKGSHTRQLTVTGVYTSGDDDDNALYTSTALVQDLSGLPDSVDYVEVKALTTPENDLARKAAKNPDALSQEEWETWYCTAYPSSIAYQIEEALPGAVAKQVRQVAALEGNVLQKTRAVMIVMTALTLIAATIAVANLMSAAMVERASQLALLKAIGAKNSEVSRLIIAETAGIALAGAVAGAAAGAGLSQLVGHAVFHSAITMRPMVFVLVAVLLSITVLTASISAVRQILKLQPAQVLHGR</sequence>
<dbReference type="GO" id="GO:0005886">
    <property type="term" value="C:plasma membrane"/>
    <property type="evidence" value="ECO:0007669"/>
    <property type="project" value="UniProtKB-SubCell"/>
</dbReference>
<evidence type="ECO:0000256" key="6">
    <source>
        <dbReference type="ARBA" id="ARBA00038076"/>
    </source>
</evidence>
<evidence type="ECO:0000259" key="8">
    <source>
        <dbReference type="Pfam" id="PF02687"/>
    </source>
</evidence>
<dbReference type="AlphaFoldDB" id="J0D4E9"/>
<proteinExistence type="inferred from homology"/>
<evidence type="ECO:0000256" key="4">
    <source>
        <dbReference type="ARBA" id="ARBA00022989"/>
    </source>
</evidence>
<dbReference type="OrthoDB" id="9770036at2"/>
<comment type="caution">
    <text evidence="10">The sequence shown here is derived from an EMBL/GenBank/DDBJ whole genome shotgun (WGS) entry which is preliminary data.</text>
</comment>
<dbReference type="eggNOG" id="COG0577">
    <property type="taxonomic scope" value="Bacteria"/>
</dbReference>
<accession>J0D4E9</accession>
<evidence type="ECO:0000313" key="10">
    <source>
        <dbReference type="EMBL" id="EJD64850.1"/>
    </source>
</evidence>
<evidence type="ECO:0008006" key="12">
    <source>
        <dbReference type="Google" id="ProtNLM"/>
    </source>
</evidence>
<dbReference type="EMBL" id="AGZS01000003">
    <property type="protein sequence ID" value="EJD64850.1"/>
    <property type="molecule type" value="Genomic_DNA"/>
</dbReference>
<evidence type="ECO:0000256" key="2">
    <source>
        <dbReference type="ARBA" id="ARBA00022475"/>
    </source>
</evidence>
<reference evidence="10 11" key="1">
    <citation type="submission" date="2012-01" db="EMBL/GenBank/DDBJ databases">
        <title>The Genome Sequence of Scardovia wiggsiae F0424.</title>
        <authorList>
            <consortium name="The Broad Institute Genome Sequencing Platform"/>
            <person name="Earl A."/>
            <person name="Ward D."/>
            <person name="Feldgarden M."/>
            <person name="Gevers D."/>
            <person name="Izard J."/>
            <person name="Ganesan A."/>
            <person name="Baranova O.V."/>
            <person name="Blanton J.M."/>
            <person name="Tanner A.C."/>
            <person name="Mathney J."/>
            <person name="Dewhirst F.E."/>
            <person name="Young S.K."/>
            <person name="Zeng Q."/>
            <person name="Gargeya S."/>
            <person name="Fitzgerald M."/>
            <person name="Haas B."/>
            <person name="Abouelleil A."/>
            <person name="Alvarado L."/>
            <person name="Arachchi H.M."/>
            <person name="Berlin A."/>
            <person name="Chapman S.B."/>
            <person name="Gearin G."/>
            <person name="Goldberg J."/>
            <person name="Griggs A."/>
            <person name="Gujja S."/>
            <person name="Hansen M."/>
            <person name="Heiman D."/>
            <person name="Howarth C."/>
            <person name="Larimer J."/>
            <person name="Lui A."/>
            <person name="MacDonald P.J.P."/>
            <person name="McCowen C."/>
            <person name="Montmayeur A."/>
            <person name="Murphy C."/>
            <person name="Neiman D."/>
            <person name="Pearson M."/>
            <person name="Priest M."/>
            <person name="Roberts A."/>
            <person name="Saif S."/>
            <person name="Shea T."/>
            <person name="Sisk P."/>
            <person name="Stolte C."/>
            <person name="Sykes S."/>
            <person name="Wortman J."/>
            <person name="Nusbaum C."/>
            <person name="Birren B."/>
        </authorList>
    </citation>
    <scope>NUCLEOTIDE SEQUENCE [LARGE SCALE GENOMIC DNA]</scope>
    <source>
        <strain evidence="10 11">F0424</strain>
    </source>
</reference>
<dbReference type="PANTHER" id="PTHR30572">
    <property type="entry name" value="MEMBRANE COMPONENT OF TRANSPORTER-RELATED"/>
    <property type="match status" value="1"/>
</dbReference>
<organism evidence="10 11">
    <name type="scientific">Scardovia wiggsiae F0424</name>
    <dbReference type="NCBI Taxonomy" id="857290"/>
    <lineage>
        <taxon>Bacteria</taxon>
        <taxon>Bacillati</taxon>
        <taxon>Actinomycetota</taxon>
        <taxon>Actinomycetes</taxon>
        <taxon>Bifidobacteriales</taxon>
        <taxon>Bifidobacteriaceae</taxon>
        <taxon>Scardovia</taxon>
    </lineage>
</organism>
<dbReference type="STRING" id="857290.HMPREF9156_00725"/>
<dbReference type="Pfam" id="PF12704">
    <property type="entry name" value="MacB_PCD"/>
    <property type="match status" value="1"/>
</dbReference>
<dbReference type="GO" id="GO:0022857">
    <property type="term" value="F:transmembrane transporter activity"/>
    <property type="evidence" value="ECO:0007669"/>
    <property type="project" value="TreeGrafter"/>
</dbReference>
<gene>
    <name evidence="10" type="ORF">HMPREF9156_00725</name>
</gene>
<evidence type="ECO:0000256" key="1">
    <source>
        <dbReference type="ARBA" id="ARBA00004651"/>
    </source>
</evidence>
<protein>
    <recommendedName>
        <fullName evidence="12">ABC3 transporter permease protein domain-containing protein</fullName>
    </recommendedName>
</protein>
<feature type="transmembrane region" description="Helical" evidence="7">
    <location>
        <begin position="360"/>
        <end position="382"/>
    </location>
</feature>